<dbReference type="EMBL" id="SGXA01000003">
    <property type="protein sequence ID" value="RZS69143.1"/>
    <property type="molecule type" value="Genomic_DNA"/>
</dbReference>
<gene>
    <name evidence="4" type="ORF">EV199_4969</name>
</gene>
<evidence type="ECO:0000313" key="5">
    <source>
        <dbReference type="Proteomes" id="UP000293874"/>
    </source>
</evidence>
<comment type="caution">
    <text evidence="4">The sequence shown here is derived from an EMBL/GenBank/DDBJ whole genome shotgun (WGS) entry which is preliminary data.</text>
</comment>
<dbReference type="InterPro" id="IPR012373">
    <property type="entry name" value="Ferrdict_sens_TM"/>
</dbReference>
<evidence type="ECO:0000256" key="1">
    <source>
        <dbReference type="SAM" id="Phobius"/>
    </source>
</evidence>
<keyword evidence="1" id="KW-1133">Transmembrane helix</keyword>
<dbReference type="Gene3D" id="2.60.120.1440">
    <property type="match status" value="1"/>
</dbReference>
<dbReference type="OrthoDB" id="1452822at2"/>
<evidence type="ECO:0000259" key="3">
    <source>
        <dbReference type="Pfam" id="PF16344"/>
    </source>
</evidence>
<dbReference type="InterPro" id="IPR032508">
    <property type="entry name" value="FecR_C"/>
</dbReference>
<protein>
    <submittedName>
        <fullName evidence="4">FecR family protein</fullName>
    </submittedName>
</protein>
<name>A0A4Q7MN81_9BACT</name>
<dbReference type="PANTHER" id="PTHR30273">
    <property type="entry name" value="PERIPLASMIC SIGNAL SENSOR AND SIGMA FACTOR ACTIVATOR FECR-RELATED"/>
    <property type="match status" value="1"/>
</dbReference>
<reference evidence="4 5" key="1">
    <citation type="submission" date="2019-02" db="EMBL/GenBank/DDBJ databases">
        <title>Genomic Encyclopedia of Type Strains, Phase IV (KMG-IV): sequencing the most valuable type-strain genomes for metagenomic binning, comparative biology and taxonomic classification.</title>
        <authorList>
            <person name="Goeker M."/>
        </authorList>
    </citation>
    <scope>NUCLEOTIDE SEQUENCE [LARGE SCALE GENOMIC DNA]</scope>
    <source>
        <strain evidence="4 5">DSM 18116</strain>
    </source>
</reference>
<feature type="domain" description="FecR protein" evidence="2">
    <location>
        <begin position="177"/>
        <end position="271"/>
    </location>
</feature>
<proteinExistence type="predicted"/>
<dbReference type="PANTHER" id="PTHR30273:SF2">
    <property type="entry name" value="PROTEIN FECR"/>
    <property type="match status" value="1"/>
</dbReference>
<dbReference type="Gene3D" id="3.55.50.30">
    <property type="match status" value="1"/>
</dbReference>
<dbReference type="GO" id="GO:0016989">
    <property type="term" value="F:sigma factor antagonist activity"/>
    <property type="evidence" value="ECO:0007669"/>
    <property type="project" value="TreeGrafter"/>
</dbReference>
<evidence type="ECO:0000313" key="4">
    <source>
        <dbReference type="EMBL" id="RZS69143.1"/>
    </source>
</evidence>
<organism evidence="4 5">
    <name type="scientific">Pseudobacter ginsenosidimutans</name>
    <dbReference type="NCBI Taxonomy" id="661488"/>
    <lineage>
        <taxon>Bacteria</taxon>
        <taxon>Pseudomonadati</taxon>
        <taxon>Bacteroidota</taxon>
        <taxon>Chitinophagia</taxon>
        <taxon>Chitinophagales</taxon>
        <taxon>Chitinophagaceae</taxon>
        <taxon>Pseudobacter</taxon>
    </lineage>
</organism>
<feature type="transmembrane region" description="Helical" evidence="1">
    <location>
        <begin position="88"/>
        <end position="108"/>
    </location>
</feature>
<dbReference type="Pfam" id="PF04773">
    <property type="entry name" value="FecR"/>
    <property type="match status" value="1"/>
</dbReference>
<dbReference type="Pfam" id="PF16344">
    <property type="entry name" value="FecR_C"/>
    <property type="match status" value="1"/>
</dbReference>
<dbReference type="AlphaFoldDB" id="A0A4Q7MN81"/>
<dbReference type="Proteomes" id="UP000293874">
    <property type="component" value="Unassembled WGS sequence"/>
</dbReference>
<feature type="domain" description="Protein FecR C-terminal" evidence="3">
    <location>
        <begin position="331"/>
        <end position="397"/>
    </location>
</feature>
<accession>A0A4Q7MN81</accession>
<dbReference type="RefSeq" id="WP_130543506.1">
    <property type="nucleotide sequence ID" value="NZ_CP042431.1"/>
</dbReference>
<keyword evidence="1" id="KW-0812">Transmembrane</keyword>
<dbReference type="InterPro" id="IPR006860">
    <property type="entry name" value="FecR"/>
</dbReference>
<keyword evidence="1" id="KW-0472">Membrane</keyword>
<evidence type="ECO:0000259" key="2">
    <source>
        <dbReference type="Pfam" id="PF04773"/>
    </source>
</evidence>
<sequence length="398" mass="44149">MTRDRFALLMDRYLQESLTEPERQELTAALGSRSNEEQARELILEHLKNGQFNFEPGLEKLYTRIENQLNSEPPRISANRLHFLRSRFFRYAAAIIILMGGIITAIVVSPDRKSTKSDTVLAHIVPADIHPGTNKAMLTVDNKNIDLSSDKTGIRVGNDVTYADGEKLSESGTMIMLATPNGGQYQIVLPDGTKAWLNAASSISFPSAFNNENRKIKVTGEVYLEVAQNKAKPFWVDVDGQSSVQVLGTSFNVNSYNDDGYIKTTLIEGSVSVLPNNTPTIKNYSVILKPGQQALQPIASGTGDKDLQQSGKIILTTADINQALAWKNGIFDFNGLGVRAMMAQLARWYDIDIRYEGPVPANILKGKMYRNEQLSFVLDGLRDMGIKCKMEEKTLIVL</sequence>
<keyword evidence="5" id="KW-1185">Reference proteome</keyword>